<evidence type="ECO:0000256" key="2">
    <source>
        <dbReference type="ARBA" id="ARBA00023002"/>
    </source>
</evidence>
<dbReference type="SUPFAM" id="SSF51735">
    <property type="entry name" value="NAD(P)-binding Rossmann-fold domains"/>
    <property type="match status" value="1"/>
</dbReference>
<keyword evidence="2" id="KW-0560">Oxidoreductase</keyword>
<sequence length="700" mass="75498">MTLAASHGRSRINMAQAPAPTPAPDLRAREDQASNPGPITTEMATCGFWDGDSALPNDWPGHTCRLEPSLSMYHWCPTSITKGHKDYKSCAPIAKCQDMYNCYKGCGASESVREALTVTCSETSLACFVDFFTLGPGTIYSERGCALINGDLTRHMSTNTMGEDELKSFYRTNTFETPSLTQMTTFENIQSQKATSPTLSTSASPASSTLGSSVNNTATSSTSSLKTFQGFQSPTSSSLVPTASSTDSDGAAPGQNSACELPLSGARVVSSSFLKNANSTLRSLSSTMMPGTASTTVALIVSSAVAALVLGKAWRLYDFFFCPPKQPLHRYKIFEALPTKESTEPPTENNAWALITGSSAGIGFGYAHYLLSHGFGVVILAHENIPAAVEQLRTLHPDIASKDRIKGITMNCTTASPVEIKNLISEVSQLPITILINNVGSIPISYPHMRPFRDYDAEGIDACINLNARFMTHMTCLMIPVLRRNVEPSGGRALVLNVTSQAHLGMPLLSMYSASKGHVTALSAALTREFRVFGEPIDCLCIVPNEVRSQGNSVAPPGSVVDVDYARMCLERVEKAVDSGMTAVVPYWKHYLQAVAAGLIGEERFTVEVMKAMEAKRDGLAKIWGPEGSEANMGYSMGLRVFRFRGTTFYLDFRTRSPCKISLSANLLVRLDSATLFMLLGSDVISLVKLLEGSPTYPLV</sequence>
<dbReference type="GO" id="GO:0005783">
    <property type="term" value="C:endoplasmic reticulum"/>
    <property type="evidence" value="ECO:0007669"/>
    <property type="project" value="TreeGrafter"/>
</dbReference>
<dbReference type="InterPro" id="IPR036291">
    <property type="entry name" value="NAD(P)-bd_dom_sf"/>
</dbReference>
<feature type="compositionally biased region" description="Low complexity" evidence="3">
    <location>
        <begin position="194"/>
        <end position="224"/>
    </location>
</feature>
<evidence type="ECO:0000313" key="4">
    <source>
        <dbReference type="Proteomes" id="UP000515153"/>
    </source>
</evidence>
<gene>
    <name evidence="5" type="ORF">PgNI_08094</name>
</gene>
<organism evidence="4 5">
    <name type="scientific">Pyricularia grisea</name>
    <name type="common">Crabgrass-specific blast fungus</name>
    <name type="synonym">Magnaporthe grisea</name>
    <dbReference type="NCBI Taxonomy" id="148305"/>
    <lineage>
        <taxon>Eukaryota</taxon>
        <taxon>Fungi</taxon>
        <taxon>Dikarya</taxon>
        <taxon>Ascomycota</taxon>
        <taxon>Pezizomycotina</taxon>
        <taxon>Sordariomycetes</taxon>
        <taxon>Sordariomycetidae</taxon>
        <taxon>Magnaporthales</taxon>
        <taxon>Pyriculariaceae</taxon>
        <taxon>Pyricularia</taxon>
    </lineage>
</organism>
<proteinExistence type="inferred from homology"/>
<dbReference type="RefSeq" id="XP_030978552.1">
    <property type="nucleotide sequence ID" value="XM_031128094.1"/>
</dbReference>
<dbReference type="GeneID" id="41963003"/>
<dbReference type="KEGG" id="pgri:PgNI_08094"/>
<dbReference type="InterPro" id="IPR002347">
    <property type="entry name" value="SDR_fam"/>
</dbReference>
<dbReference type="Proteomes" id="UP000515153">
    <property type="component" value="Chromosome V"/>
</dbReference>
<dbReference type="PANTHER" id="PTHR43899:SF13">
    <property type="entry name" value="RH59310P"/>
    <property type="match status" value="1"/>
</dbReference>
<evidence type="ECO:0000313" key="5">
    <source>
        <dbReference type="RefSeq" id="XP_030978552.1"/>
    </source>
</evidence>
<dbReference type="InterPro" id="IPR051019">
    <property type="entry name" value="VLCFA-Steroid_DH"/>
</dbReference>
<dbReference type="PRINTS" id="PR00081">
    <property type="entry name" value="GDHRDH"/>
</dbReference>
<feature type="region of interest" description="Disordered" evidence="3">
    <location>
        <begin position="191"/>
        <end position="257"/>
    </location>
</feature>
<dbReference type="GO" id="GO:0016491">
    <property type="term" value="F:oxidoreductase activity"/>
    <property type="evidence" value="ECO:0007669"/>
    <property type="project" value="UniProtKB-KW"/>
</dbReference>
<dbReference type="PANTHER" id="PTHR43899">
    <property type="entry name" value="RH59310P"/>
    <property type="match status" value="1"/>
</dbReference>
<name>A0A6P8AUG8_PYRGI</name>
<dbReference type="Gene3D" id="3.40.50.720">
    <property type="entry name" value="NAD(P)-binding Rossmann-like Domain"/>
    <property type="match status" value="1"/>
</dbReference>
<dbReference type="Pfam" id="PF00106">
    <property type="entry name" value="adh_short"/>
    <property type="match status" value="1"/>
</dbReference>
<accession>A0A6P8AUG8</accession>
<feature type="compositionally biased region" description="Polar residues" evidence="3">
    <location>
        <begin position="225"/>
        <end position="257"/>
    </location>
</feature>
<reference evidence="5" key="3">
    <citation type="submission" date="2025-08" db="UniProtKB">
        <authorList>
            <consortium name="RefSeq"/>
        </authorList>
    </citation>
    <scope>IDENTIFICATION</scope>
    <source>
        <strain evidence="5">NI907</strain>
    </source>
</reference>
<dbReference type="AlphaFoldDB" id="A0A6P8AUG8"/>
<protein>
    <recommendedName>
        <fullName evidence="6">Estradiol 17-beta-dehydrogenase 12</fullName>
    </recommendedName>
</protein>
<evidence type="ECO:0000256" key="1">
    <source>
        <dbReference type="ARBA" id="ARBA00006484"/>
    </source>
</evidence>
<keyword evidence="4" id="KW-1185">Reference proteome</keyword>
<feature type="region of interest" description="Disordered" evidence="3">
    <location>
        <begin position="1"/>
        <end position="36"/>
    </location>
</feature>
<evidence type="ECO:0008006" key="6">
    <source>
        <dbReference type="Google" id="ProtNLM"/>
    </source>
</evidence>
<comment type="similarity">
    <text evidence="1">Belongs to the short-chain dehydrogenases/reductases (SDR) family.</text>
</comment>
<evidence type="ECO:0000256" key="3">
    <source>
        <dbReference type="SAM" id="MobiDB-lite"/>
    </source>
</evidence>
<reference evidence="4 5" key="1">
    <citation type="journal article" date="2019" name="Mol. Biol. Evol.">
        <title>Blast fungal genomes show frequent chromosomal changes, gene gains and losses, and effector gene turnover.</title>
        <authorList>
            <person name="Gomez Luciano L.B."/>
            <person name="Jason Tsai I."/>
            <person name="Chuma I."/>
            <person name="Tosa Y."/>
            <person name="Chen Y.H."/>
            <person name="Li J.Y."/>
            <person name="Li M.Y."/>
            <person name="Jade Lu M.Y."/>
            <person name="Nakayashiki H."/>
            <person name="Li W.H."/>
        </authorList>
    </citation>
    <scope>NUCLEOTIDE SEQUENCE [LARGE SCALE GENOMIC DNA]</scope>
    <source>
        <strain evidence="4 5">NI907</strain>
    </source>
</reference>
<reference evidence="5" key="2">
    <citation type="submission" date="2019-10" db="EMBL/GenBank/DDBJ databases">
        <authorList>
            <consortium name="NCBI Genome Project"/>
        </authorList>
    </citation>
    <scope>NUCLEOTIDE SEQUENCE</scope>
    <source>
        <strain evidence="5">NI907</strain>
    </source>
</reference>